<proteinExistence type="predicted"/>
<dbReference type="PANTHER" id="PTHR30461">
    <property type="entry name" value="DNA-INVERTASE FROM LAMBDOID PROPHAGE"/>
    <property type="match status" value="1"/>
</dbReference>
<sequence length="225" mass="25292">MNQHTPASKFVAYYRVSTTGQGESGLGLEAQRMAVQAYLATNPTAELVAEFTEIESGKKKNRPELAEAVKNCKREKATLVIAKLDRLARNVHFVSGLMETNINFVACDNPHANRLMVHMLAAFAEHEREMISQRTKDGLAAAKARGVELGRAGKDRAKENRQAADDFAKFTAEQIRQIPEDLRTTITSLTRELNARKVPTARNGVWDRQRVYRLLRRVNEMGEII</sequence>
<keyword evidence="5" id="KW-1185">Reference proteome</keyword>
<evidence type="ECO:0000259" key="3">
    <source>
        <dbReference type="PROSITE" id="PS51736"/>
    </source>
</evidence>
<dbReference type="PANTHER" id="PTHR30461:SF2">
    <property type="entry name" value="SERINE RECOMBINASE PINE-RELATED"/>
    <property type="match status" value="1"/>
</dbReference>
<dbReference type="SMART" id="SM00857">
    <property type="entry name" value="Resolvase"/>
    <property type="match status" value="1"/>
</dbReference>
<organism evidence="4 5">
    <name type="scientific">Octadecabacter ascidiaceicola</name>
    <dbReference type="NCBI Taxonomy" id="1655543"/>
    <lineage>
        <taxon>Bacteria</taxon>
        <taxon>Pseudomonadati</taxon>
        <taxon>Pseudomonadota</taxon>
        <taxon>Alphaproteobacteria</taxon>
        <taxon>Rhodobacterales</taxon>
        <taxon>Roseobacteraceae</taxon>
        <taxon>Octadecabacter</taxon>
    </lineage>
</organism>
<dbReference type="AlphaFoldDB" id="A0A238KSD3"/>
<dbReference type="OrthoDB" id="2290206at2"/>
<keyword evidence="2" id="KW-0233">DNA recombination</keyword>
<evidence type="ECO:0000256" key="2">
    <source>
        <dbReference type="ARBA" id="ARBA00023172"/>
    </source>
</evidence>
<dbReference type="InterPro" id="IPR006119">
    <property type="entry name" value="Resolv_N"/>
</dbReference>
<protein>
    <submittedName>
        <fullName evidence="4">DNA-invertase hin</fullName>
    </submittedName>
</protein>
<evidence type="ECO:0000256" key="1">
    <source>
        <dbReference type="ARBA" id="ARBA00023125"/>
    </source>
</evidence>
<dbReference type="PROSITE" id="PS51736">
    <property type="entry name" value="RECOMBINASES_3"/>
    <property type="match status" value="1"/>
</dbReference>
<dbReference type="GO" id="GO:0003677">
    <property type="term" value="F:DNA binding"/>
    <property type="evidence" value="ECO:0007669"/>
    <property type="project" value="UniProtKB-KW"/>
</dbReference>
<dbReference type="InterPro" id="IPR050639">
    <property type="entry name" value="SSR_resolvase"/>
</dbReference>
<reference evidence="5" key="1">
    <citation type="submission" date="2017-05" db="EMBL/GenBank/DDBJ databases">
        <authorList>
            <person name="Rodrigo-Torres L."/>
            <person name="Arahal R. D."/>
            <person name="Lucena T."/>
        </authorList>
    </citation>
    <scope>NUCLEOTIDE SEQUENCE [LARGE SCALE GENOMIC DNA]</scope>
    <source>
        <strain evidence="5">CECT 8868</strain>
    </source>
</reference>
<dbReference type="Gene3D" id="3.40.50.1390">
    <property type="entry name" value="Resolvase, N-terminal catalytic domain"/>
    <property type="match status" value="1"/>
</dbReference>
<evidence type="ECO:0000313" key="5">
    <source>
        <dbReference type="Proteomes" id="UP000203464"/>
    </source>
</evidence>
<dbReference type="GO" id="GO:0000150">
    <property type="term" value="F:DNA strand exchange activity"/>
    <property type="evidence" value="ECO:0007669"/>
    <property type="project" value="InterPro"/>
</dbReference>
<feature type="domain" description="Resolvase/invertase-type recombinase catalytic" evidence="3">
    <location>
        <begin position="9"/>
        <end position="146"/>
    </location>
</feature>
<dbReference type="EMBL" id="FXYD01000009">
    <property type="protein sequence ID" value="SMX45607.1"/>
    <property type="molecule type" value="Genomic_DNA"/>
</dbReference>
<dbReference type="RefSeq" id="WP_093997671.1">
    <property type="nucleotide sequence ID" value="NZ_FXYD01000009.1"/>
</dbReference>
<dbReference type="InterPro" id="IPR036162">
    <property type="entry name" value="Resolvase-like_N_sf"/>
</dbReference>
<dbReference type="Pfam" id="PF00239">
    <property type="entry name" value="Resolvase"/>
    <property type="match status" value="1"/>
</dbReference>
<dbReference type="Proteomes" id="UP000203464">
    <property type="component" value="Unassembled WGS sequence"/>
</dbReference>
<name>A0A238KSD3_9RHOB</name>
<dbReference type="CDD" id="cd03768">
    <property type="entry name" value="SR_ResInv"/>
    <property type="match status" value="1"/>
</dbReference>
<keyword evidence="1" id="KW-0238">DNA-binding</keyword>
<evidence type="ECO:0000313" key="4">
    <source>
        <dbReference type="EMBL" id="SMX45607.1"/>
    </source>
</evidence>
<dbReference type="SUPFAM" id="SSF53041">
    <property type="entry name" value="Resolvase-like"/>
    <property type="match status" value="1"/>
</dbReference>
<gene>
    <name evidence="4" type="primary">hin_4</name>
    <name evidence="4" type="ORF">OCA8868_03337</name>
</gene>
<accession>A0A238KSD3</accession>